<proteinExistence type="predicted"/>
<evidence type="ECO:0000313" key="1">
    <source>
        <dbReference type="EMBL" id="KAI5318270.1"/>
    </source>
</evidence>
<dbReference type="PANTHER" id="PTHR47150">
    <property type="entry name" value="OS12G0169200 PROTEIN"/>
    <property type="match status" value="1"/>
</dbReference>
<comment type="caution">
    <text evidence="1">The sequence shown here is derived from an EMBL/GenBank/DDBJ whole genome shotgun (WGS) entry which is preliminary data.</text>
</comment>
<keyword evidence="2" id="KW-1185">Reference proteome</keyword>
<evidence type="ECO:0000313" key="2">
    <source>
        <dbReference type="Proteomes" id="UP001054821"/>
    </source>
</evidence>
<sequence length="118" mass="13500">MVHKSAVAQTWKNIGILEVRISWKITLSQIRCTLLLIFKGDIECSLICSIKSCMMFALSEQKFIASLWMLAFGASADQVDKIARMGKSTFLESLVRFCDAIETLYTRDYLRKPMPRDL</sequence>
<reference evidence="1 2" key="1">
    <citation type="journal article" date="2022" name="G3 (Bethesda)">
        <title>Whole-genome sequence and methylome profiling of the almond [Prunus dulcis (Mill.) D.A. Webb] cultivar 'Nonpareil'.</title>
        <authorList>
            <person name="D'Amico-Willman K.M."/>
            <person name="Ouma W.Z."/>
            <person name="Meulia T."/>
            <person name="Sideli G.M."/>
            <person name="Gradziel T.M."/>
            <person name="Fresnedo-Ramirez J."/>
        </authorList>
    </citation>
    <scope>NUCLEOTIDE SEQUENCE [LARGE SCALE GENOMIC DNA]</scope>
    <source>
        <strain evidence="1">Clone GOH B32 T37-40</strain>
    </source>
</reference>
<accession>A0AAD4V463</accession>
<dbReference type="Proteomes" id="UP001054821">
    <property type="component" value="Chromosome 7"/>
</dbReference>
<dbReference type="EMBL" id="JAJFAZ020000007">
    <property type="protein sequence ID" value="KAI5318270.1"/>
    <property type="molecule type" value="Genomic_DNA"/>
</dbReference>
<dbReference type="AlphaFoldDB" id="A0AAD4V463"/>
<protein>
    <submittedName>
        <fullName evidence="1">Uncharacterized protein</fullName>
    </submittedName>
</protein>
<name>A0AAD4V463_PRUDU</name>
<dbReference type="PANTHER" id="PTHR47150:SF5">
    <property type="entry name" value="OS07G0546750 PROTEIN"/>
    <property type="match status" value="1"/>
</dbReference>
<organism evidence="1 2">
    <name type="scientific">Prunus dulcis</name>
    <name type="common">Almond</name>
    <name type="synonym">Amygdalus dulcis</name>
    <dbReference type="NCBI Taxonomy" id="3755"/>
    <lineage>
        <taxon>Eukaryota</taxon>
        <taxon>Viridiplantae</taxon>
        <taxon>Streptophyta</taxon>
        <taxon>Embryophyta</taxon>
        <taxon>Tracheophyta</taxon>
        <taxon>Spermatophyta</taxon>
        <taxon>Magnoliopsida</taxon>
        <taxon>eudicotyledons</taxon>
        <taxon>Gunneridae</taxon>
        <taxon>Pentapetalae</taxon>
        <taxon>rosids</taxon>
        <taxon>fabids</taxon>
        <taxon>Rosales</taxon>
        <taxon>Rosaceae</taxon>
        <taxon>Amygdaloideae</taxon>
        <taxon>Amygdaleae</taxon>
        <taxon>Prunus</taxon>
    </lineage>
</organism>
<gene>
    <name evidence="1" type="ORF">L3X38_037978</name>
</gene>